<keyword evidence="2 4" id="KW-0808">Transferase</keyword>
<name>R6TVD7_9BACT</name>
<dbReference type="SUPFAM" id="SSF53448">
    <property type="entry name" value="Nucleotide-diphospho-sugar transferases"/>
    <property type="match status" value="1"/>
</dbReference>
<accession>R6TVD7</accession>
<evidence type="ECO:0000313" key="4">
    <source>
        <dbReference type="EMBL" id="CDC73794.1"/>
    </source>
</evidence>
<dbReference type="EMBL" id="CBFW010000180">
    <property type="protein sequence ID" value="CDC73794.1"/>
    <property type="molecule type" value="Genomic_DNA"/>
</dbReference>
<dbReference type="Proteomes" id="UP000017938">
    <property type="component" value="Unassembled WGS sequence"/>
</dbReference>
<dbReference type="PANTHER" id="PTHR22916:SF51">
    <property type="entry name" value="GLYCOSYLTRANSFERASE EPSH-RELATED"/>
    <property type="match status" value="1"/>
</dbReference>
<proteinExistence type="predicted"/>
<dbReference type="Pfam" id="PF00535">
    <property type="entry name" value="Glycos_transf_2"/>
    <property type="match status" value="1"/>
</dbReference>
<dbReference type="CDD" id="cd00761">
    <property type="entry name" value="Glyco_tranf_GTA_type"/>
    <property type="match status" value="1"/>
</dbReference>
<dbReference type="STRING" id="1263015.BN580_01334"/>
<dbReference type="InterPro" id="IPR001173">
    <property type="entry name" value="Glyco_trans_2-like"/>
</dbReference>
<dbReference type="Gene3D" id="3.90.550.10">
    <property type="entry name" value="Spore Coat Polysaccharide Biosynthesis Protein SpsA, Chain A"/>
    <property type="match status" value="1"/>
</dbReference>
<organism evidence="4 5">
    <name type="scientific">Candidatus Colimorpha enterica</name>
    <dbReference type="NCBI Taxonomy" id="3083063"/>
    <lineage>
        <taxon>Bacteria</taxon>
        <taxon>Pseudomonadati</taxon>
        <taxon>Bacteroidota</taxon>
        <taxon>Bacteroidia</taxon>
        <taxon>Bacteroidales</taxon>
        <taxon>Candidatus Colimorpha</taxon>
    </lineage>
</organism>
<reference evidence="4" key="1">
    <citation type="submission" date="2012-11" db="EMBL/GenBank/DDBJ databases">
        <title>Dependencies among metagenomic species, viruses, plasmids and units of genetic variation.</title>
        <authorList>
            <person name="Nielsen H.B."/>
            <person name="Almeida M."/>
            <person name="Juncker A.S."/>
            <person name="Rasmussen S."/>
            <person name="Li J."/>
            <person name="Sunagawa S."/>
            <person name="Plichta D."/>
            <person name="Gautier L."/>
            <person name="Le Chatelier E."/>
            <person name="Peletier E."/>
            <person name="Bonde I."/>
            <person name="Nielsen T."/>
            <person name="Manichanh C."/>
            <person name="Arumugam M."/>
            <person name="Batto J."/>
            <person name="Santos M.B.Q.D."/>
            <person name="Blom N."/>
            <person name="Borruel N."/>
            <person name="Burgdorf K.S."/>
            <person name="Boumezbeur F."/>
            <person name="Casellas F."/>
            <person name="Dore J."/>
            <person name="Guarner F."/>
            <person name="Hansen T."/>
            <person name="Hildebrand F."/>
            <person name="Kaas R.S."/>
            <person name="Kennedy S."/>
            <person name="Kristiansen K."/>
            <person name="Kultima J.R."/>
            <person name="Leonard P."/>
            <person name="Levenez F."/>
            <person name="Lund O."/>
            <person name="Moumen B."/>
            <person name="Le Paslier D."/>
            <person name="Pons N."/>
            <person name="Pedersen O."/>
            <person name="Prifti E."/>
            <person name="Qin J."/>
            <person name="Raes J."/>
            <person name="Tap J."/>
            <person name="Tims S."/>
            <person name="Ussery D.W."/>
            <person name="Yamada T."/>
            <person name="MetaHit consortium"/>
            <person name="Renault P."/>
            <person name="Sicheritz-Ponten T."/>
            <person name="Bork P."/>
            <person name="Wang J."/>
            <person name="Brunak S."/>
            <person name="Ehrlich S.D."/>
        </authorList>
    </citation>
    <scope>NUCLEOTIDE SEQUENCE [LARGE SCALE GENOMIC DNA]</scope>
</reference>
<sequence length="333" mass="38159">MPEISVIVPVYNAGKYLARCVESILAQTFTDFELILVDDGSTDNSPVLCDHFAGRDSRVKVIHQKNAGVSAARNAGLDIMSGNYIMFVDSDDAVHPEILRILYDISAAKGSDISICGMETFVSDSAPHSSKISMPIRTELFDGEKAFRSEVTVSNNRAAPWGKLYRKNLFDGIRFKIGITYEDLHIYPYILSRAKIISSCDLPLYYYFVLPDNGSAMRSPLSEKKFVAIDIQYDHYRFYRSKCADRSAMIAAYHLMLKFPRAATKIPDNKHLRRVFVRYYFRYFFRVITIPHRYLSAKNKLIFLSSIIPSKMLLNYFNTLYKNEPYFDSPNNL</sequence>
<feature type="domain" description="Glycosyltransferase 2-like" evidence="3">
    <location>
        <begin position="5"/>
        <end position="169"/>
    </location>
</feature>
<keyword evidence="1" id="KW-0328">Glycosyltransferase</keyword>
<evidence type="ECO:0000256" key="1">
    <source>
        <dbReference type="ARBA" id="ARBA00022676"/>
    </source>
</evidence>
<dbReference type="GO" id="GO:0016758">
    <property type="term" value="F:hexosyltransferase activity"/>
    <property type="evidence" value="ECO:0007669"/>
    <property type="project" value="UniProtKB-ARBA"/>
</dbReference>
<dbReference type="PANTHER" id="PTHR22916">
    <property type="entry name" value="GLYCOSYLTRANSFERASE"/>
    <property type="match status" value="1"/>
</dbReference>
<protein>
    <submittedName>
        <fullName evidence="4">Glycosyltransferase group 2 family protein</fullName>
    </submittedName>
</protein>
<evidence type="ECO:0000259" key="3">
    <source>
        <dbReference type="Pfam" id="PF00535"/>
    </source>
</evidence>
<gene>
    <name evidence="4" type="ORF">BN580_01334</name>
</gene>
<dbReference type="InterPro" id="IPR029044">
    <property type="entry name" value="Nucleotide-diphossugar_trans"/>
</dbReference>
<comment type="caution">
    <text evidence="4">The sequence shown here is derived from an EMBL/GenBank/DDBJ whole genome shotgun (WGS) entry which is preliminary data.</text>
</comment>
<dbReference type="AlphaFoldDB" id="R6TVD7"/>
<evidence type="ECO:0000256" key="2">
    <source>
        <dbReference type="ARBA" id="ARBA00022679"/>
    </source>
</evidence>
<evidence type="ECO:0000313" key="5">
    <source>
        <dbReference type="Proteomes" id="UP000017938"/>
    </source>
</evidence>